<dbReference type="RefSeq" id="WP_073590053.1">
    <property type="nucleotide sequence ID" value="NZ_FRFD01000010.1"/>
</dbReference>
<dbReference type="NCBIfam" id="TIGR00257">
    <property type="entry name" value="IMPACT_YIGZ"/>
    <property type="match status" value="1"/>
</dbReference>
<dbReference type="PANTHER" id="PTHR16301:SF20">
    <property type="entry name" value="IMPACT FAMILY MEMBER YIGZ"/>
    <property type="match status" value="1"/>
</dbReference>
<dbReference type="InterPro" id="IPR001498">
    <property type="entry name" value="Impact_N"/>
</dbReference>
<dbReference type="InterPro" id="IPR015796">
    <property type="entry name" value="Impact_YigZ-like"/>
</dbReference>
<evidence type="ECO:0000259" key="3">
    <source>
        <dbReference type="Pfam" id="PF09186"/>
    </source>
</evidence>
<dbReference type="PANTHER" id="PTHR16301">
    <property type="entry name" value="IMPACT-RELATED"/>
    <property type="match status" value="1"/>
</dbReference>
<evidence type="ECO:0000313" key="5">
    <source>
        <dbReference type="Proteomes" id="UP000184612"/>
    </source>
</evidence>
<comment type="similarity">
    <text evidence="1">Belongs to the IMPACT family.</text>
</comment>
<dbReference type="InterPro" id="IPR023582">
    <property type="entry name" value="Impact"/>
</dbReference>
<dbReference type="STRING" id="1121345.SAMN02745217_03399"/>
<dbReference type="Pfam" id="PF09186">
    <property type="entry name" value="DUF1949"/>
    <property type="match status" value="1"/>
</dbReference>
<dbReference type="InterPro" id="IPR020569">
    <property type="entry name" value="UPF0029_Impact_CS"/>
</dbReference>
<dbReference type="SUPFAM" id="SSF54980">
    <property type="entry name" value="EF-G C-terminal domain-like"/>
    <property type="match status" value="1"/>
</dbReference>
<evidence type="ECO:0000313" key="4">
    <source>
        <dbReference type="EMBL" id="SHO51901.1"/>
    </source>
</evidence>
<dbReference type="GO" id="GO:0005737">
    <property type="term" value="C:cytoplasm"/>
    <property type="evidence" value="ECO:0007669"/>
    <property type="project" value="TreeGrafter"/>
</dbReference>
<dbReference type="EMBL" id="FRFD01000010">
    <property type="protein sequence ID" value="SHO51901.1"/>
    <property type="molecule type" value="Genomic_DNA"/>
</dbReference>
<dbReference type="GO" id="GO:0006446">
    <property type="term" value="P:regulation of translational initiation"/>
    <property type="evidence" value="ECO:0007669"/>
    <property type="project" value="TreeGrafter"/>
</dbReference>
<feature type="domain" description="UPF0029" evidence="3">
    <location>
        <begin position="140"/>
        <end position="195"/>
    </location>
</feature>
<proteinExistence type="inferred from homology"/>
<dbReference type="AlphaFoldDB" id="A0A1M7YH47"/>
<evidence type="ECO:0000259" key="2">
    <source>
        <dbReference type="Pfam" id="PF01205"/>
    </source>
</evidence>
<gene>
    <name evidence="4" type="ORF">SAMN02745217_03399</name>
</gene>
<dbReference type="Gene3D" id="3.30.230.30">
    <property type="entry name" value="Impact, N-terminal domain"/>
    <property type="match status" value="1"/>
</dbReference>
<dbReference type="InterPro" id="IPR036956">
    <property type="entry name" value="Impact_N_sf"/>
</dbReference>
<evidence type="ECO:0000256" key="1">
    <source>
        <dbReference type="ARBA" id="ARBA00007665"/>
    </source>
</evidence>
<sequence length="222" mass="24616">MNEGCRTVYQYSTGEVSVKKSRFIASVYPISSEEEALRFIEQIKKEHSAARHNCYAYVLGSKDEIKRLSDDGEPAKTAGLPILDLLVQENLHNILIVVTRYFGGTLLGTGGLVHAYQSAAKEGLRNAVIIEKLSGWKSDISIDYTLAGKLKYVIAQAGIYLLKEEYLDKVLLSLLIPEESFSSFSQSLTELTAGRISLSMDSLSTDQKLLYAVINESLHVFN</sequence>
<dbReference type="Proteomes" id="UP000184612">
    <property type="component" value="Unassembled WGS sequence"/>
</dbReference>
<dbReference type="InterPro" id="IPR020568">
    <property type="entry name" value="Ribosomal_Su5_D2-typ_SF"/>
</dbReference>
<keyword evidence="5" id="KW-1185">Reference proteome</keyword>
<feature type="domain" description="Impact N-terminal" evidence="2">
    <location>
        <begin position="19"/>
        <end position="123"/>
    </location>
</feature>
<protein>
    <submittedName>
        <fullName evidence="4">Uncharacterized protein, YigZ family</fullName>
    </submittedName>
</protein>
<organism evidence="4 5">
    <name type="scientific">Anaerocolumna xylanovorans DSM 12503</name>
    <dbReference type="NCBI Taxonomy" id="1121345"/>
    <lineage>
        <taxon>Bacteria</taxon>
        <taxon>Bacillati</taxon>
        <taxon>Bacillota</taxon>
        <taxon>Clostridia</taxon>
        <taxon>Lachnospirales</taxon>
        <taxon>Lachnospiraceae</taxon>
        <taxon>Anaerocolumna</taxon>
    </lineage>
</organism>
<dbReference type="PROSITE" id="PS00910">
    <property type="entry name" value="UPF0029"/>
    <property type="match status" value="1"/>
</dbReference>
<accession>A0A1M7YH47</accession>
<reference evidence="4 5" key="1">
    <citation type="submission" date="2016-12" db="EMBL/GenBank/DDBJ databases">
        <authorList>
            <person name="Song W.-J."/>
            <person name="Kurnit D.M."/>
        </authorList>
    </citation>
    <scope>NUCLEOTIDE SEQUENCE [LARGE SCALE GENOMIC DNA]</scope>
    <source>
        <strain evidence="4 5">DSM 12503</strain>
    </source>
</reference>
<dbReference type="OrthoDB" id="9813771at2"/>
<name>A0A1M7YH47_9FIRM</name>
<dbReference type="Pfam" id="PF01205">
    <property type="entry name" value="Impact_N"/>
    <property type="match status" value="1"/>
</dbReference>
<dbReference type="Gene3D" id="3.30.70.240">
    <property type="match status" value="1"/>
</dbReference>
<dbReference type="InterPro" id="IPR035647">
    <property type="entry name" value="EFG_III/V"/>
</dbReference>
<dbReference type="InterPro" id="IPR015269">
    <property type="entry name" value="UPF0029_Impact_C"/>
</dbReference>
<dbReference type="SUPFAM" id="SSF54211">
    <property type="entry name" value="Ribosomal protein S5 domain 2-like"/>
    <property type="match status" value="1"/>
</dbReference>